<keyword evidence="7" id="KW-0998">Cell outer membrane</keyword>
<dbReference type="RefSeq" id="WP_111749475.1">
    <property type="nucleotide sequence ID" value="NZ_PTPX01000007.1"/>
</dbReference>
<proteinExistence type="predicted"/>
<dbReference type="Gene3D" id="2.40.160.90">
    <property type="match status" value="2"/>
</dbReference>
<dbReference type="InterPro" id="IPR035316">
    <property type="entry name" value="TbpB_C-lobe"/>
</dbReference>
<sequence>MRFKLNPYMLVITSAFLVACSGGKGSFDLDDVQPSTVTSSEKPKVIYKDEETQKREKKELDKLMEPALGYEVKIPRRNRALFDENGNRKSTPDATAELSESQIMAIWSENIDEIPKLKELEEKTTSYLTYHSHDGRKADKTRDLQYVRSGYVYDASFREMIKNASEQVYIFKNGIEGYVYYKGVTPSKELPKGNTINYKGTWDFTSDVNTTYDIKGFKSDGDGKNVAATSITEDVNREYKVGDKFGDNEIRGLAHSSEFTVDFDNKKLTGDLYRNGYVSRNRAQEITKRYSIEADISGNRFRGKASAMDPNDPIFTNSDYLEGGFYGPKAEELAGKFFTNSKSLFAVFAGKRSDEEVGTVRIIDASKIDLTNFDAQELNNFGNANVLIIDGQKMDLVGSDFKNTKTITVNGKTMVAVACCSNLEYTKFGQLWQKDGEKQVKENSLFLQGERTEISQMPVGGNYKYVGTWDASVSSQGSAWIAESDNKTQGYRAEFDVNFSNDKSVKGQLFSKNSIDPTFIIDAQIQGNGFSGTAKTSTSGIQLDSGSSRYDRVSFQDIPVQGGFYGPTAGELGGQFQHKSDNGNVGAVFGAKRQIEQQQ</sequence>
<evidence type="ECO:0000256" key="8">
    <source>
        <dbReference type="ARBA" id="ARBA00023288"/>
    </source>
</evidence>
<evidence type="ECO:0000256" key="5">
    <source>
        <dbReference type="ARBA" id="ARBA00023136"/>
    </source>
</evidence>
<organism evidence="14 15">
    <name type="scientific">Glaesserella australis</name>
    <dbReference type="NCBI Taxonomy" id="2094024"/>
    <lineage>
        <taxon>Bacteria</taxon>
        <taxon>Pseudomonadati</taxon>
        <taxon>Pseudomonadota</taxon>
        <taxon>Gammaproteobacteria</taxon>
        <taxon>Pasteurellales</taxon>
        <taxon>Pasteurellaceae</taxon>
        <taxon>Glaesserella</taxon>
    </lineage>
</organism>
<dbReference type="EMBL" id="PTPX01000007">
    <property type="protein sequence ID" value="RAL19186.1"/>
    <property type="molecule type" value="Genomic_DNA"/>
</dbReference>
<evidence type="ECO:0000259" key="13">
    <source>
        <dbReference type="Pfam" id="PF17484"/>
    </source>
</evidence>
<feature type="signal peptide" evidence="10">
    <location>
        <begin position="1"/>
        <end position="19"/>
    </location>
</feature>
<dbReference type="AlphaFoldDB" id="A0A328BY38"/>
<dbReference type="Pfam" id="PF01298">
    <property type="entry name" value="TbpB_B_D"/>
    <property type="match status" value="2"/>
</dbReference>
<dbReference type="SUPFAM" id="SSF56925">
    <property type="entry name" value="OMPA-like"/>
    <property type="match status" value="2"/>
</dbReference>
<evidence type="ECO:0000256" key="9">
    <source>
        <dbReference type="ARBA" id="ARBA00023628"/>
    </source>
</evidence>
<dbReference type="InterPro" id="IPR038669">
    <property type="entry name" value="TbpB_N-lobe_sf"/>
</dbReference>
<keyword evidence="15" id="KW-1185">Reference proteome</keyword>
<feature type="domain" description="Transferrin-binding protein B N-lobe handle" evidence="13">
    <location>
        <begin position="47"/>
        <end position="187"/>
    </location>
</feature>
<evidence type="ECO:0000259" key="11">
    <source>
        <dbReference type="Pfam" id="PF01298"/>
    </source>
</evidence>
<feature type="domain" description="Transferrin-binding protein B C-lobe handle" evidence="12">
    <location>
        <begin position="361"/>
        <end position="452"/>
    </location>
</feature>
<keyword evidence="4" id="KW-0843">Virulence</keyword>
<evidence type="ECO:0000259" key="12">
    <source>
        <dbReference type="Pfam" id="PF17483"/>
    </source>
</evidence>
<feature type="domain" description="Transferrin-binding protein B C-lobe/N-lobe beta-barrel" evidence="11">
    <location>
        <begin position="190"/>
        <end position="352"/>
    </location>
</feature>
<dbReference type="Pfam" id="PF17484">
    <property type="entry name" value="TbpB_A"/>
    <property type="match status" value="1"/>
</dbReference>
<dbReference type="GO" id="GO:0009279">
    <property type="term" value="C:cell outer membrane"/>
    <property type="evidence" value="ECO:0007669"/>
    <property type="project" value="UniProtKB-SubCell"/>
</dbReference>
<evidence type="ECO:0000256" key="2">
    <source>
        <dbReference type="ARBA" id="ARBA00004459"/>
    </source>
</evidence>
<keyword evidence="8" id="KW-0449">Lipoprotein</keyword>
<dbReference type="InterPro" id="IPR038197">
    <property type="entry name" value="TbpB_C-lobe_sf"/>
</dbReference>
<feature type="chain" id="PRO_5016370853" description="Transferrin-binding protein B" evidence="10">
    <location>
        <begin position="20"/>
        <end position="599"/>
    </location>
</feature>
<name>A0A328BY38_9PAST</name>
<comment type="caution">
    <text evidence="14">The sequence shown here is derived from an EMBL/GenBank/DDBJ whole genome shotgun (WGS) entry which is preliminary data.</text>
</comment>
<dbReference type="Proteomes" id="UP000248689">
    <property type="component" value="Unassembled WGS sequence"/>
</dbReference>
<feature type="domain" description="Transferrin-binding protein B C-lobe/N-lobe beta-barrel" evidence="11">
    <location>
        <begin position="457"/>
        <end position="593"/>
    </location>
</feature>
<evidence type="ECO:0000256" key="4">
    <source>
        <dbReference type="ARBA" id="ARBA00023026"/>
    </source>
</evidence>
<evidence type="ECO:0000313" key="14">
    <source>
        <dbReference type="EMBL" id="RAL19186.1"/>
    </source>
</evidence>
<evidence type="ECO:0000256" key="3">
    <source>
        <dbReference type="ARBA" id="ARBA00022729"/>
    </source>
</evidence>
<accession>A0A328BY38</accession>
<evidence type="ECO:0000256" key="6">
    <source>
        <dbReference type="ARBA" id="ARBA00023139"/>
    </source>
</evidence>
<reference evidence="15" key="1">
    <citation type="submission" date="2018-02" db="EMBL/GenBank/DDBJ databases">
        <title>Glaesserella australis sp. nov., isolated from the lungs of pigs.</title>
        <authorList>
            <person name="Turni C."/>
            <person name="Christensen H."/>
        </authorList>
    </citation>
    <scope>NUCLEOTIDE SEQUENCE [LARGE SCALE GENOMIC DNA]</scope>
    <source>
        <strain evidence="15">HS4635</strain>
    </source>
</reference>
<dbReference type="Gene3D" id="2.40.128.240">
    <property type="match status" value="1"/>
</dbReference>
<dbReference type="InterPro" id="IPR001677">
    <property type="entry name" value="TbpB_B_D"/>
</dbReference>
<dbReference type="InterPro" id="IPR035313">
    <property type="entry name" value="TbpB_N-lobe"/>
</dbReference>
<keyword evidence="3 10" id="KW-0732">Signal</keyword>
<dbReference type="Gene3D" id="2.40.128.250">
    <property type="match status" value="1"/>
</dbReference>
<dbReference type="OrthoDB" id="5673741at2"/>
<keyword evidence="5" id="KW-0472">Membrane</keyword>
<dbReference type="GO" id="GO:0009986">
    <property type="term" value="C:cell surface"/>
    <property type="evidence" value="ECO:0007669"/>
    <property type="project" value="UniProtKB-SubCell"/>
</dbReference>
<evidence type="ECO:0000256" key="7">
    <source>
        <dbReference type="ARBA" id="ARBA00023237"/>
    </source>
</evidence>
<evidence type="ECO:0000313" key="15">
    <source>
        <dbReference type="Proteomes" id="UP000248689"/>
    </source>
</evidence>
<comment type="subcellular location">
    <subcellularLocation>
        <location evidence="2">Cell outer membrane</location>
        <topology evidence="2">Lipid-anchor</topology>
    </subcellularLocation>
    <subcellularLocation>
        <location evidence="1">Cell surface</location>
    </subcellularLocation>
</comment>
<dbReference type="Pfam" id="PF17483">
    <property type="entry name" value="TbpB_C"/>
    <property type="match status" value="1"/>
</dbReference>
<keyword evidence="6" id="KW-0564">Palmitate</keyword>
<dbReference type="InterPro" id="IPR011250">
    <property type="entry name" value="OMP/PagP_B-barrel"/>
</dbReference>
<gene>
    <name evidence="14" type="ORF">C5N92_03465</name>
</gene>
<dbReference type="PROSITE" id="PS51257">
    <property type="entry name" value="PROKAR_LIPOPROTEIN"/>
    <property type="match status" value="1"/>
</dbReference>
<evidence type="ECO:0000256" key="1">
    <source>
        <dbReference type="ARBA" id="ARBA00004241"/>
    </source>
</evidence>
<protein>
    <recommendedName>
        <fullName evidence="9">Transferrin-binding protein B</fullName>
    </recommendedName>
</protein>
<evidence type="ECO:0000256" key="10">
    <source>
        <dbReference type="SAM" id="SignalP"/>
    </source>
</evidence>